<evidence type="ECO:0000256" key="1">
    <source>
        <dbReference type="ARBA" id="ARBA00004370"/>
    </source>
</evidence>
<dbReference type="GO" id="GO:0016020">
    <property type="term" value="C:membrane"/>
    <property type="evidence" value="ECO:0007669"/>
    <property type="project" value="UniProtKB-SubCell"/>
</dbReference>
<dbReference type="Pfam" id="PF00001">
    <property type="entry name" value="7tm_1"/>
    <property type="match status" value="1"/>
</dbReference>
<accession>A0AAV2IG73</accession>
<dbReference type="PROSITE" id="PS50262">
    <property type="entry name" value="G_PROTEIN_RECEP_F1_2"/>
    <property type="match status" value="1"/>
</dbReference>
<dbReference type="AlphaFoldDB" id="A0AAV2IG73"/>
<sequence>HRELSETGCKINLLIVYLSLDVSVWILVAFTFERILSVFIPHKVKHYCSRVTSLIAIAAIVVVFFVLNSHLLYGMVDQSVANSSDVDLVVVRRCVALNDDYSLFLETAWPWIDFTVFSLIPILILSIGNTCIIVQVMMSRRKTGRAGRLAAGAAASGTINAAGVKSQPEAANGGGGDPKLTLPRLSRTSSMTATLLALNLVFLVTTVPVSIYFIVTPTWLRQVETPTDLARLYLTFTVLNLIQYVNNSSNFVMYSIAGSRFRRELRIMFARK</sequence>
<feature type="transmembrane region" description="Helical" evidence="5">
    <location>
        <begin position="234"/>
        <end position="257"/>
    </location>
</feature>
<reference evidence="7 8" key="1">
    <citation type="submission" date="2024-04" db="EMBL/GenBank/DDBJ databases">
        <authorList>
            <consortium name="Genoscope - CEA"/>
            <person name="William W."/>
        </authorList>
    </citation>
    <scope>NUCLEOTIDE SEQUENCE [LARGE SCALE GENOMIC DNA]</scope>
</reference>
<feature type="transmembrane region" description="Helical" evidence="5">
    <location>
        <begin position="114"/>
        <end position="138"/>
    </location>
</feature>
<keyword evidence="2 5" id="KW-0812">Transmembrane</keyword>
<dbReference type="SUPFAM" id="SSF81321">
    <property type="entry name" value="Family A G protein-coupled receptor-like"/>
    <property type="match status" value="1"/>
</dbReference>
<dbReference type="EMBL" id="CAXITT010000582">
    <property type="protein sequence ID" value="CAL1543878.1"/>
    <property type="molecule type" value="Genomic_DNA"/>
</dbReference>
<comment type="caution">
    <text evidence="7">The sequence shown here is derived from an EMBL/GenBank/DDBJ whole genome shotgun (WGS) entry which is preliminary data.</text>
</comment>
<proteinExistence type="predicted"/>
<dbReference type="Gene3D" id="1.20.1070.10">
    <property type="entry name" value="Rhodopsin 7-helix transmembrane proteins"/>
    <property type="match status" value="1"/>
</dbReference>
<dbReference type="PRINTS" id="PR00237">
    <property type="entry name" value="GPCRRHODOPSN"/>
</dbReference>
<feature type="transmembrane region" description="Helical" evidence="5">
    <location>
        <begin position="12"/>
        <end position="32"/>
    </location>
</feature>
<dbReference type="InterPro" id="IPR017452">
    <property type="entry name" value="GPCR_Rhodpsn_7TM"/>
</dbReference>
<feature type="domain" description="G-protein coupled receptors family 1 profile" evidence="6">
    <location>
        <begin position="1"/>
        <end position="254"/>
    </location>
</feature>
<feature type="non-terminal residue" evidence="7">
    <location>
        <position position="1"/>
    </location>
</feature>
<protein>
    <recommendedName>
        <fullName evidence="6">G-protein coupled receptors family 1 profile domain-containing protein</fullName>
    </recommendedName>
</protein>
<name>A0AAV2IG73_LYMST</name>
<evidence type="ECO:0000259" key="6">
    <source>
        <dbReference type="PROSITE" id="PS50262"/>
    </source>
</evidence>
<dbReference type="GO" id="GO:0004930">
    <property type="term" value="F:G protein-coupled receptor activity"/>
    <property type="evidence" value="ECO:0007669"/>
    <property type="project" value="InterPro"/>
</dbReference>
<dbReference type="PANTHER" id="PTHR46641">
    <property type="entry name" value="FMRFAMIDE RECEPTOR-RELATED"/>
    <property type="match status" value="1"/>
</dbReference>
<dbReference type="Proteomes" id="UP001497497">
    <property type="component" value="Unassembled WGS sequence"/>
</dbReference>
<feature type="non-terminal residue" evidence="7">
    <location>
        <position position="272"/>
    </location>
</feature>
<dbReference type="InterPro" id="IPR000276">
    <property type="entry name" value="GPCR_Rhodpsn"/>
</dbReference>
<dbReference type="PANTHER" id="PTHR46641:SF25">
    <property type="entry name" value="CNMAMIDE RECEPTOR-RELATED"/>
    <property type="match status" value="1"/>
</dbReference>
<comment type="subcellular location">
    <subcellularLocation>
        <location evidence="1">Membrane</location>
    </subcellularLocation>
</comment>
<evidence type="ECO:0000313" key="7">
    <source>
        <dbReference type="EMBL" id="CAL1543878.1"/>
    </source>
</evidence>
<evidence type="ECO:0000256" key="3">
    <source>
        <dbReference type="ARBA" id="ARBA00022989"/>
    </source>
</evidence>
<evidence type="ECO:0000256" key="5">
    <source>
        <dbReference type="SAM" id="Phobius"/>
    </source>
</evidence>
<gene>
    <name evidence="7" type="ORF">GSLYS_00017391001</name>
</gene>
<evidence type="ECO:0000313" key="8">
    <source>
        <dbReference type="Proteomes" id="UP001497497"/>
    </source>
</evidence>
<evidence type="ECO:0000256" key="2">
    <source>
        <dbReference type="ARBA" id="ARBA00022692"/>
    </source>
</evidence>
<dbReference type="InterPro" id="IPR052954">
    <property type="entry name" value="GPCR-Ligand_Int"/>
</dbReference>
<feature type="transmembrane region" description="Helical" evidence="5">
    <location>
        <begin position="53"/>
        <end position="73"/>
    </location>
</feature>
<organism evidence="7 8">
    <name type="scientific">Lymnaea stagnalis</name>
    <name type="common">Great pond snail</name>
    <name type="synonym">Helix stagnalis</name>
    <dbReference type="NCBI Taxonomy" id="6523"/>
    <lineage>
        <taxon>Eukaryota</taxon>
        <taxon>Metazoa</taxon>
        <taxon>Spiralia</taxon>
        <taxon>Lophotrochozoa</taxon>
        <taxon>Mollusca</taxon>
        <taxon>Gastropoda</taxon>
        <taxon>Heterobranchia</taxon>
        <taxon>Euthyneura</taxon>
        <taxon>Panpulmonata</taxon>
        <taxon>Hygrophila</taxon>
        <taxon>Lymnaeoidea</taxon>
        <taxon>Lymnaeidae</taxon>
        <taxon>Lymnaea</taxon>
    </lineage>
</organism>
<evidence type="ECO:0000256" key="4">
    <source>
        <dbReference type="ARBA" id="ARBA00023136"/>
    </source>
</evidence>
<keyword evidence="3 5" id="KW-1133">Transmembrane helix</keyword>
<feature type="transmembrane region" description="Helical" evidence="5">
    <location>
        <begin position="193"/>
        <end position="214"/>
    </location>
</feature>
<keyword evidence="4 5" id="KW-0472">Membrane</keyword>
<keyword evidence="8" id="KW-1185">Reference proteome</keyword>